<feature type="non-terminal residue" evidence="1">
    <location>
        <position position="66"/>
    </location>
</feature>
<comment type="caution">
    <text evidence="1">The sequence shown here is derived from an EMBL/GenBank/DDBJ whole genome shotgun (WGS) entry which is preliminary data.</text>
</comment>
<protein>
    <submittedName>
        <fullName evidence="1">Uncharacterized protein</fullName>
    </submittedName>
</protein>
<evidence type="ECO:0000313" key="2">
    <source>
        <dbReference type="Proteomes" id="UP000252519"/>
    </source>
</evidence>
<dbReference type="Proteomes" id="UP000252519">
    <property type="component" value="Unassembled WGS sequence"/>
</dbReference>
<reference evidence="1 2" key="1">
    <citation type="submission" date="2014-10" db="EMBL/GenBank/DDBJ databases">
        <title>Draft genome of the hookworm Ancylostoma caninum.</title>
        <authorList>
            <person name="Mitreva M."/>
        </authorList>
    </citation>
    <scope>NUCLEOTIDE SEQUENCE [LARGE SCALE GENOMIC DNA]</scope>
    <source>
        <strain evidence="1 2">Baltimore</strain>
    </source>
</reference>
<gene>
    <name evidence="1" type="ORF">ANCCAN_22547</name>
</gene>
<dbReference type="EMBL" id="JOJR01001247">
    <property type="protein sequence ID" value="RCN31662.1"/>
    <property type="molecule type" value="Genomic_DNA"/>
</dbReference>
<sequence length="66" mass="7895">MCQFPCTLHTSASAMRTRSRLRSVLSTWNQPTLFRLLRNSGFNIKWIVRRRVLSGELHQLQYRHTH</sequence>
<dbReference type="AlphaFoldDB" id="A0A368FHY0"/>
<name>A0A368FHY0_ANCCA</name>
<organism evidence="1 2">
    <name type="scientific">Ancylostoma caninum</name>
    <name type="common">Dog hookworm</name>
    <dbReference type="NCBI Taxonomy" id="29170"/>
    <lineage>
        <taxon>Eukaryota</taxon>
        <taxon>Metazoa</taxon>
        <taxon>Ecdysozoa</taxon>
        <taxon>Nematoda</taxon>
        <taxon>Chromadorea</taxon>
        <taxon>Rhabditida</taxon>
        <taxon>Rhabditina</taxon>
        <taxon>Rhabditomorpha</taxon>
        <taxon>Strongyloidea</taxon>
        <taxon>Ancylostomatidae</taxon>
        <taxon>Ancylostomatinae</taxon>
        <taxon>Ancylostoma</taxon>
    </lineage>
</organism>
<accession>A0A368FHY0</accession>
<proteinExistence type="predicted"/>
<keyword evidence="2" id="KW-1185">Reference proteome</keyword>
<evidence type="ECO:0000313" key="1">
    <source>
        <dbReference type="EMBL" id="RCN31662.1"/>
    </source>
</evidence>